<dbReference type="GO" id="GO:0000166">
    <property type="term" value="F:nucleotide binding"/>
    <property type="evidence" value="ECO:0007669"/>
    <property type="project" value="UniProtKB-KW"/>
</dbReference>
<name>A0A9J6BKD3_POLVA</name>
<dbReference type="GO" id="GO:0008253">
    <property type="term" value="F:5'-nucleotidase activity"/>
    <property type="evidence" value="ECO:0007669"/>
    <property type="project" value="TreeGrafter"/>
</dbReference>
<dbReference type="AlphaFoldDB" id="A0A9J6BKD3"/>
<keyword evidence="4" id="KW-0378">Hydrolase</keyword>
<dbReference type="EMBL" id="JADBJN010000003">
    <property type="protein sequence ID" value="KAG5670063.1"/>
    <property type="molecule type" value="Genomic_DNA"/>
</dbReference>
<dbReference type="InterPro" id="IPR006179">
    <property type="entry name" value="5_nucleotidase/apyrase"/>
</dbReference>
<comment type="caution">
    <text evidence="6">The sequence shown here is derived from an EMBL/GenBank/DDBJ whole genome shotgun (WGS) entry which is preliminary data.</text>
</comment>
<evidence type="ECO:0000256" key="4">
    <source>
        <dbReference type="ARBA" id="ARBA00022801"/>
    </source>
</evidence>
<organism evidence="6 7">
    <name type="scientific">Polypedilum vanderplanki</name>
    <name type="common">Sleeping chironomid midge</name>
    <dbReference type="NCBI Taxonomy" id="319348"/>
    <lineage>
        <taxon>Eukaryota</taxon>
        <taxon>Metazoa</taxon>
        <taxon>Ecdysozoa</taxon>
        <taxon>Arthropoda</taxon>
        <taxon>Hexapoda</taxon>
        <taxon>Insecta</taxon>
        <taxon>Pterygota</taxon>
        <taxon>Neoptera</taxon>
        <taxon>Endopterygota</taxon>
        <taxon>Diptera</taxon>
        <taxon>Nematocera</taxon>
        <taxon>Chironomoidea</taxon>
        <taxon>Chironomidae</taxon>
        <taxon>Chironominae</taxon>
        <taxon>Polypedilum</taxon>
        <taxon>Polypedilum</taxon>
    </lineage>
</organism>
<evidence type="ECO:0000313" key="7">
    <source>
        <dbReference type="Proteomes" id="UP001107558"/>
    </source>
</evidence>
<evidence type="ECO:0000259" key="5">
    <source>
        <dbReference type="Pfam" id="PF02872"/>
    </source>
</evidence>
<evidence type="ECO:0000256" key="3">
    <source>
        <dbReference type="ARBA" id="ARBA00022741"/>
    </source>
</evidence>
<dbReference type="PANTHER" id="PTHR11575:SF32">
    <property type="entry name" value="APYRASE-LIKE PROTEIN"/>
    <property type="match status" value="1"/>
</dbReference>
<comment type="similarity">
    <text evidence="1">Belongs to the 5'-nucleotidase family.</text>
</comment>
<dbReference type="GO" id="GO:0006196">
    <property type="term" value="P:AMP catabolic process"/>
    <property type="evidence" value="ECO:0007669"/>
    <property type="project" value="TreeGrafter"/>
</dbReference>
<sequence>MGDLITDSMAYAVTKEGEWTGASIAFQVPGGVRASLESGNVIYADLITTTPFERKLISFEIPGFAIRQAMEYSVSELDFLHVLQVSGIKTTYNLSRDSYDRVIELKALCQLCDIPKYEDVDDAKFIVLLLRIS</sequence>
<keyword evidence="3" id="KW-0547">Nucleotide-binding</keyword>
<evidence type="ECO:0000313" key="6">
    <source>
        <dbReference type="EMBL" id="KAG5670063.1"/>
    </source>
</evidence>
<dbReference type="InterPro" id="IPR036907">
    <property type="entry name" value="5'-Nucleotdase_C_sf"/>
</dbReference>
<dbReference type="OrthoDB" id="7722975at2759"/>
<gene>
    <name evidence="6" type="ORF">PVAND_000349</name>
</gene>
<evidence type="ECO:0000256" key="2">
    <source>
        <dbReference type="ARBA" id="ARBA00022723"/>
    </source>
</evidence>
<dbReference type="Gene3D" id="3.90.780.10">
    <property type="entry name" value="5'-Nucleotidase, C-terminal domain"/>
    <property type="match status" value="1"/>
</dbReference>
<dbReference type="Proteomes" id="UP001107558">
    <property type="component" value="Chromosome 3"/>
</dbReference>
<dbReference type="Pfam" id="PF02872">
    <property type="entry name" value="5_nucleotid_C"/>
    <property type="match status" value="1"/>
</dbReference>
<reference evidence="6" key="1">
    <citation type="submission" date="2021-03" db="EMBL/GenBank/DDBJ databases">
        <title>Chromosome level genome of the anhydrobiotic midge Polypedilum vanderplanki.</title>
        <authorList>
            <person name="Yoshida Y."/>
            <person name="Kikawada T."/>
            <person name="Gusev O."/>
        </authorList>
    </citation>
    <scope>NUCLEOTIDE SEQUENCE</scope>
    <source>
        <strain evidence="6">NIAS01</strain>
        <tissue evidence="6">Whole body or cell culture</tissue>
    </source>
</reference>
<evidence type="ECO:0000256" key="1">
    <source>
        <dbReference type="ARBA" id="ARBA00006654"/>
    </source>
</evidence>
<dbReference type="GO" id="GO:0005886">
    <property type="term" value="C:plasma membrane"/>
    <property type="evidence" value="ECO:0007669"/>
    <property type="project" value="TreeGrafter"/>
</dbReference>
<accession>A0A9J6BKD3</accession>
<keyword evidence="2" id="KW-0479">Metal-binding</keyword>
<proteinExistence type="inferred from homology"/>
<dbReference type="PANTHER" id="PTHR11575">
    <property type="entry name" value="5'-NUCLEOTIDASE-RELATED"/>
    <property type="match status" value="1"/>
</dbReference>
<keyword evidence="7" id="KW-1185">Reference proteome</keyword>
<dbReference type="GO" id="GO:0046872">
    <property type="term" value="F:metal ion binding"/>
    <property type="evidence" value="ECO:0007669"/>
    <property type="project" value="UniProtKB-KW"/>
</dbReference>
<dbReference type="SUPFAM" id="SSF55816">
    <property type="entry name" value="5'-nucleotidase (syn. UDP-sugar hydrolase), C-terminal domain"/>
    <property type="match status" value="1"/>
</dbReference>
<feature type="domain" description="5'-Nucleotidase C-terminal" evidence="5">
    <location>
        <begin position="1"/>
        <end position="123"/>
    </location>
</feature>
<dbReference type="InterPro" id="IPR008334">
    <property type="entry name" value="5'-Nucleotdase_C"/>
</dbReference>
<protein>
    <recommendedName>
        <fullName evidence="5">5'-Nucleotidase C-terminal domain-containing protein</fullName>
    </recommendedName>
</protein>